<keyword evidence="1" id="KW-0175">Coiled coil</keyword>
<organism evidence="3 4">
    <name type="scientific">Globodera pallida</name>
    <name type="common">Potato cyst nematode worm</name>
    <name type="synonym">Heterodera pallida</name>
    <dbReference type="NCBI Taxonomy" id="36090"/>
    <lineage>
        <taxon>Eukaryota</taxon>
        <taxon>Metazoa</taxon>
        <taxon>Ecdysozoa</taxon>
        <taxon>Nematoda</taxon>
        <taxon>Chromadorea</taxon>
        <taxon>Rhabditida</taxon>
        <taxon>Tylenchina</taxon>
        <taxon>Tylenchomorpha</taxon>
        <taxon>Tylenchoidea</taxon>
        <taxon>Heteroderidae</taxon>
        <taxon>Heteroderinae</taxon>
        <taxon>Globodera</taxon>
    </lineage>
</organism>
<accession>A0A183C4U6</accession>
<sequence>MPVSTESTNGVGITADHQDPSDELRLSRERIAELESAGSDLVAQNENDAADTLKEIQEKIGRIENSVAWLQQGQLRCDRYKLWFATDPEEEQFKEIQDKIENLIARLQEGQLRCVSVESFSLLQEKIDELERNQKADQAEHRAKIDEGMDQLLKVKLSAKMEQYQMQQQQKMEQYQKEQQQKMQQYQKEQQQTIDELQKTVAMLNGTIGKVVFTLDLRRKKCHWTEVLENTMALMHTEAVAIFVATPLRDGSKAFLDLMPPSKESLRLVPATSSDAASIWQHAKSFTQKTGGVWVRKEK</sequence>
<evidence type="ECO:0000256" key="2">
    <source>
        <dbReference type="SAM" id="MobiDB-lite"/>
    </source>
</evidence>
<reference evidence="3" key="1">
    <citation type="submission" date="2013-12" db="EMBL/GenBank/DDBJ databases">
        <authorList>
            <person name="Aslett M."/>
        </authorList>
    </citation>
    <scope>NUCLEOTIDE SEQUENCE [LARGE SCALE GENOMIC DNA]</scope>
    <source>
        <strain evidence="3">Lindley</strain>
    </source>
</reference>
<feature type="coiled-coil region" evidence="1">
    <location>
        <begin position="93"/>
        <end position="196"/>
    </location>
</feature>
<feature type="compositionally biased region" description="Polar residues" evidence="2">
    <location>
        <begin position="1"/>
        <end position="11"/>
    </location>
</feature>
<keyword evidence="3" id="KW-1185">Reference proteome</keyword>
<protein>
    <submittedName>
        <fullName evidence="4">TIR domain-containing protein</fullName>
    </submittedName>
</protein>
<name>A0A183C4U6_GLOPA</name>
<dbReference type="WBParaSite" id="GPLIN_000789000">
    <property type="protein sequence ID" value="GPLIN_000789000"/>
    <property type="gene ID" value="GPLIN_000789000"/>
</dbReference>
<evidence type="ECO:0000313" key="4">
    <source>
        <dbReference type="WBParaSite" id="GPLIN_000789000"/>
    </source>
</evidence>
<reference evidence="4" key="3">
    <citation type="submission" date="2016-06" db="UniProtKB">
        <authorList>
            <consortium name="WormBaseParasite"/>
        </authorList>
    </citation>
    <scope>IDENTIFICATION</scope>
</reference>
<reference evidence="3" key="2">
    <citation type="submission" date="2014-05" db="EMBL/GenBank/DDBJ databases">
        <title>The genome and life-stage specific transcriptomes of Globodera pallida elucidate key aspects of plant parasitism by a cyst nematode.</title>
        <authorList>
            <person name="Cotton J.A."/>
            <person name="Lilley C.J."/>
            <person name="Jones L.M."/>
            <person name="Kikuchi T."/>
            <person name="Reid A.J."/>
            <person name="Thorpe P."/>
            <person name="Tsai I.J."/>
            <person name="Beasley H."/>
            <person name="Blok V."/>
            <person name="Cock P.J.A."/>
            <person name="Van den Akker S.E."/>
            <person name="Holroyd N."/>
            <person name="Hunt M."/>
            <person name="Mantelin S."/>
            <person name="Naghra H."/>
            <person name="Pain A."/>
            <person name="Palomares-Rius J.E."/>
            <person name="Zarowiecki M."/>
            <person name="Berriman M."/>
            <person name="Jones J.T."/>
            <person name="Urwin P.E."/>
        </authorList>
    </citation>
    <scope>NUCLEOTIDE SEQUENCE [LARGE SCALE GENOMIC DNA]</scope>
    <source>
        <strain evidence="3">Lindley</strain>
    </source>
</reference>
<evidence type="ECO:0000256" key="1">
    <source>
        <dbReference type="SAM" id="Coils"/>
    </source>
</evidence>
<dbReference type="Proteomes" id="UP000050741">
    <property type="component" value="Unassembled WGS sequence"/>
</dbReference>
<evidence type="ECO:0000313" key="3">
    <source>
        <dbReference type="Proteomes" id="UP000050741"/>
    </source>
</evidence>
<proteinExistence type="predicted"/>
<dbReference type="AlphaFoldDB" id="A0A183C4U6"/>
<feature type="region of interest" description="Disordered" evidence="2">
    <location>
        <begin position="1"/>
        <end position="23"/>
    </location>
</feature>